<sequence>MATKKKIKIDLKHDKPVVEDLDQSMKQAFTNYGIAVASDRSVPNVLDGLKPVQRRILYAMTMAKLSPTAKFKKSQTVVGDVMGNWHPHGDNYGSVDYLTQNFVFPLAPIEGHGSFTDISGNPAAAARYTEVRLSRFGQLMVNDLSEKLVPYEDNYDNTKRMPRVFPAKLPYLLINGVKTGIAVGFTSSIAPHNPVDATRLLKQYIKTPKMTLDKAISILQGPDLPTGGTLYGDVRSYYKTGVGKFQNAGTIVDSDEDKNTLIITEVPYRMGGSINSYLDKVKDLIADGKLKPIRSIDDFTTDEDIANNKVRIEVTLQNNYDHEQAKTLLFQKTDLRQTYSLEWMALDGLTPKRYTLMQYLQTVANFQHTLVVREYKADLEKASARLEIVDGLIQVPDLIQAIVHAAQNTDGKADLMQVLQGLKTIPAQMASFSFTERQADAIASMRVYQLNRVDAQALVAEKADLEERIAMAKRYIEEPDLRVQLLSERLDEQIKALKKDGFGSRRTTLGDESELKAKVAKTVIINPVTITIDRYGYIKMTDKREVETDDEIQFVLQTTDDDWLEMFTADGRMLQVGLSSLKKYKARDNNRGDAAMAVFADNGYTGDDRVVLWTTRKHLDEAGTEIVMVSKRGLAKRFATAESKLTTKTLRKTVEAYPVKDGSDELLFVQLVSQTEIKSFDIIAIRGEEYKRIKLSAVKLQASAAGAGTQTFVDKKNSADLDAVYILNGPETDLLKVAGVQLRQLPVLRESQTFKKIQ</sequence>
<dbReference type="InterPro" id="IPR013760">
    <property type="entry name" value="Topo_IIA-like_dom_sf"/>
</dbReference>
<dbReference type="InterPro" id="IPR013757">
    <property type="entry name" value="Topo_IIA_A_a_sf"/>
</dbReference>
<evidence type="ECO:0000256" key="5">
    <source>
        <dbReference type="PROSITE-ProRule" id="PRU01384"/>
    </source>
</evidence>
<reference evidence="7" key="1">
    <citation type="journal article" date="2015" name="Microbiology (Mosc.)">
        <title>Genomics of the Weissella cibaria species with an examination of its metabolic traits.</title>
        <authorList>
            <person name="Lynch K.M."/>
            <person name="Lucid A."/>
            <person name="Arendt E.K."/>
            <person name="Sleator R.D."/>
            <person name="Lucey B."/>
            <person name="Coffey A."/>
        </authorList>
    </citation>
    <scope>NUCLEOTIDE SEQUENCE [LARGE SCALE GENOMIC DNA]</scope>
    <source>
        <strain evidence="7">AB3b</strain>
    </source>
</reference>
<comment type="catalytic activity">
    <reaction evidence="1 5">
        <text>ATP-dependent breakage, passage and rejoining of double-stranded DNA.</text>
        <dbReference type="EC" id="5.6.2.2"/>
    </reaction>
</comment>
<dbReference type="GO" id="GO:0034335">
    <property type="term" value="F:DNA negative supercoiling activity"/>
    <property type="evidence" value="ECO:0007669"/>
    <property type="project" value="UniProtKB-ARBA"/>
</dbReference>
<feature type="active site" description="O-(5'-phospho-DNA)-tyrosine intermediate" evidence="5">
    <location>
        <position position="128"/>
    </location>
</feature>
<dbReference type="EC" id="5.99.1.3" evidence="7"/>
<dbReference type="AlphaFoldDB" id="A0A0D1LPK4"/>
<proteinExistence type="predicted"/>
<dbReference type="GO" id="GO:0006265">
    <property type="term" value="P:DNA topological change"/>
    <property type="evidence" value="ECO:0007669"/>
    <property type="project" value="UniProtKB-UniRule"/>
</dbReference>
<dbReference type="Gene3D" id="2.120.10.90">
    <property type="entry name" value="DNA gyrase/topoisomerase IV, subunit A, C-terminal"/>
    <property type="match status" value="1"/>
</dbReference>
<feature type="domain" description="Topo IIA-type catalytic" evidence="6">
    <location>
        <begin position="42"/>
        <end position="524"/>
    </location>
</feature>
<gene>
    <name evidence="7" type="primary">parC</name>
    <name evidence="7" type="ORF">ab3b_02181</name>
</gene>
<dbReference type="PANTHER" id="PTHR43493">
    <property type="entry name" value="DNA GYRASE/TOPOISOMERASE SUBUNIT A"/>
    <property type="match status" value="1"/>
</dbReference>
<evidence type="ECO:0000256" key="4">
    <source>
        <dbReference type="ARBA" id="ARBA00023235"/>
    </source>
</evidence>
<name>A0A0D1LPK4_9LACO</name>
<keyword evidence="3 5" id="KW-0238">DNA-binding</keyword>
<dbReference type="InterPro" id="IPR035516">
    <property type="entry name" value="Gyrase/topoIV_suA_C"/>
</dbReference>
<evidence type="ECO:0000313" key="8">
    <source>
        <dbReference type="Proteomes" id="UP000032289"/>
    </source>
</evidence>
<comment type="caution">
    <text evidence="7">The sequence shown here is derived from an EMBL/GenBank/DDBJ whole genome shotgun (WGS) entry which is preliminary data.</text>
</comment>
<evidence type="ECO:0000313" key="7">
    <source>
        <dbReference type="EMBL" id="KIU20502.1"/>
    </source>
</evidence>
<accession>A0A0D1LPK4</accession>
<dbReference type="Gene3D" id="1.10.268.10">
    <property type="entry name" value="Topoisomerase, domain 3"/>
    <property type="match status" value="1"/>
</dbReference>
<organism evidence="7 8">
    <name type="scientific">Weissella cibaria</name>
    <dbReference type="NCBI Taxonomy" id="137591"/>
    <lineage>
        <taxon>Bacteria</taxon>
        <taxon>Bacillati</taxon>
        <taxon>Bacillota</taxon>
        <taxon>Bacilli</taxon>
        <taxon>Lactobacillales</taxon>
        <taxon>Lactobacillaceae</taxon>
        <taxon>Weissella</taxon>
    </lineage>
</organism>
<dbReference type="GO" id="GO:0009330">
    <property type="term" value="C:DNA topoisomerase type II (double strand cut, ATP-hydrolyzing) complex"/>
    <property type="evidence" value="ECO:0007669"/>
    <property type="project" value="TreeGrafter"/>
</dbReference>
<keyword evidence="2 5" id="KW-0799">Topoisomerase</keyword>
<dbReference type="GO" id="GO:0003677">
    <property type="term" value="F:DNA binding"/>
    <property type="evidence" value="ECO:0007669"/>
    <property type="project" value="UniProtKB-UniRule"/>
</dbReference>
<dbReference type="InterPro" id="IPR013758">
    <property type="entry name" value="Topo_IIA_A/C_ab"/>
</dbReference>
<evidence type="ECO:0000256" key="1">
    <source>
        <dbReference type="ARBA" id="ARBA00000185"/>
    </source>
</evidence>
<keyword evidence="4 5" id="KW-0413">Isomerase</keyword>
<dbReference type="InterPro" id="IPR050220">
    <property type="entry name" value="Type_II_DNA_Topoisomerases"/>
</dbReference>
<dbReference type="RefSeq" id="WP_043941882.1">
    <property type="nucleotide sequence ID" value="NZ_JADNDI010000121.1"/>
</dbReference>
<dbReference type="PROSITE" id="PS52040">
    <property type="entry name" value="TOPO_IIA"/>
    <property type="match status" value="1"/>
</dbReference>
<dbReference type="Pfam" id="PF00521">
    <property type="entry name" value="DNA_topoisoIV"/>
    <property type="match status" value="1"/>
</dbReference>
<dbReference type="GO" id="GO:0005737">
    <property type="term" value="C:cytoplasm"/>
    <property type="evidence" value="ECO:0007669"/>
    <property type="project" value="TreeGrafter"/>
</dbReference>
<dbReference type="Gene3D" id="3.90.199.10">
    <property type="entry name" value="Topoisomerase II, domain 5"/>
    <property type="match status" value="1"/>
</dbReference>
<dbReference type="EMBL" id="JWHT01000059">
    <property type="protein sequence ID" value="KIU20502.1"/>
    <property type="molecule type" value="Genomic_DNA"/>
</dbReference>
<evidence type="ECO:0000259" key="6">
    <source>
        <dbReference type="PROSITE" id="PS52040"/>
    </source>
</evidence>
<protein>
    <submittedName>
        <fullName evidence="7">ParC protein</fullName>
        <ecNumber evidence="7">5.99.1.3</ecNumber>
    </submittedName>
</protein>
<evidence type="ECO:0000256" key="2">
    <source>
        <dbReference type="ARBA" id="ARBA00023029"/>
    </source>
</evidence>
<dbReference type="SMART" id="SM00434">
    <property type="entry name" value="TOP4c"/>
    <property type="match status" value="1"/>
</dbReference>
<dbReference type="GO" id="GO:0005524">
    <property type="term" value="F:ATP binding"/>
    <property type="evidence" value="ECO:0007669"/>
    <property type="project" value="InterPro"/>
</dbReference>
<dbReference type="Proteomes" id="UP000032289">
    <property type="component" value="Unassembled WGS sequence"/>
</dbReference>
<dbReference type="SUPFAM" id="SSF101904">
    <property type="entry name" value="GyrA/ParC C-terminal domain-like"/>
    <property type="match status" value="1"/>
</dbReference>
<dbReference type="Gene3D" id="3.30.1360.40">
    <property type="match status" value="1"/>
</dbReference>
<dbReference type="SUPFAM" id="SSF56719">
    <property type="entry name" value="Type II DNA topoisomerase"/>
    <property type="match status" value="1"/>
</dbReference>
<dbReference type="PATRIC" id="fig|137591.24.peg.2130"/>
<evidence type="ECO:0000256" key="3">
    <source>
        <dbReference type="ARBA" id="ARBA00023125"/>
    </source>
</evidence>
<dbReference type="InterPro" id="IPR002205">
    <property type="entry name" value="Topo_IIA_dom_A"/>
</dbReference>
<dbReference type="PANTHER" id="PTHR43493:SF9">
    <property type="entry name" value="DNA TOPOISOMERASE 4 SUBUNIT A"/>
    <property type="match status" value="1"/>
</dbReference>